<proteinExistence type="predicted"/>
<accession>A0ABV7D5H4</accession>
<name>A0ABV7D5H4_9PROT</name>
<organism evidence="1 2">
    <name type="scientific">Kordiimonas pumila</name>
    <dbReference type="NCBI Taxonomy" id="2161677"/>
    <lineage>
        <taxon>Bacteria</taxon>
        <taxon>Pseudomonadati</taxon>
        <taxon>Pseudomonadota</taxon>
        <taxon>Alphaproteobacteria</taxon>
        <taxon>Kordiimonadales</taxon>
        <taxon>Kordiimonadaceae</taxon>
        <taxon>Kordiimonas</taxon>
    </lineage>
</organism>
<sequence length="68" mass="7502">MPSTQRSSSVLFQTDSDHSTISEDNRALALKLSGHLGLEGALSVSSKNQWHGVVAALRELQQKRRSRQ</sequence>
<keyword evidence="2" id="KW-1185">Reference proteome</keyword>
<reference evidence="2" key="1">
    <citation type="journal article" date="2019" name="Int. J. Syst. Evol. Microbiol.">
        <title>The Global Catalogue of Microorganisms (GCM) 10K type strain sequencing project: providing services to taxonomists for standard genome sequencing and annotation.</title>
        <authorList>
            <consortium name="The Broad Institute Genomics Platform"/>
            <consortium name="The Broad Institute Genome Sequencing Center for Infectious Disease"/>
            <person name="Wu L."/>
            <person name="Ma J."/>
        </authorList>
    </citation>
    <scope>NUCLEOTIDE SEQUENCE [LARGE SCALE GENOMIC DNA]</scope>
    <source>
        <strain evidence="2">KCTC 62164</strain>
    </source>
</reference>
<dbReference type="Proteomes" id="UP001595444">
    <property type="component" value="Unassembled WGS sequence"/>
</dbReference>
<protein>
    <submittedName>
        <fullName evidence="1">Uncharacterized protein</fullName>
    </submittedName>
</protein>
<evidence type="ECO:0000313" key="2">
    <source>
        <dbReference type="Proteomes" id="UP001595444"/>
    </source>
</evidence>
<gene>
    <name evidence="1" type="ORF">ACFOKA_10995</name>
</gene>
<evidence type="ECO:0000313" key="1">
    <source>
        <dbReference type="EMBL" id="MFC3052427.1"/>
    </source>
</evidence>
<comment type="caution">
    <text evidence="1">The sequence shown here is derived from an EMBL/GenBank/DDBJ whole genome shotgun (WGS) entry which is preliminary data.</text>
</comment>
<dbReference type="RefSeq" id="WP_194213908.1">
    <property type="nucleotide sequence ID" value="NZ_CP061205.1"/>
</dbReference>
<dbReference type="EMBL" id="JBHRSL010000010">
    <property type="protein sequence ID" value="MFC3052427.1"/>
    <property type="molecule type" value="Genomic_DNA"/>
</dbReference>